<dbReference type="RefSeq" id="WP_249103149.1">
    <property type="nucleotide sequence ID" value="NZ_JAMAST010000022.1"/>
</dbReference>
<reference evidence="2 3" key="1">
    <citation type="submission" date="2022-05" db="EMBL/GenBank/DDBJ databases">
        <title>Sporolactobacillus sp nov CPB3-1, isolated from tree bark (Mangifera indica L.).</title>
        <authorList>
            <person name="Phuengjayaem S."/>
            <person name="Tanasupawat S."/>
        </authorList>
    </citation>
    <scope>NUCLEOTIDE SEQUENCE [LARGE SCALE GENOMIC DNA]</scope>
    <source>
        <strain evidence="2 3">CPB3-1</strain>
    </source>
</reference>
<dbReference type="InterPro" id="IPR011256">
    <property type="entry name" value="Reg_factor_effector_dom_sf"/>
</dbReference>
<dbReference type="Proteomes" id="UP001203004">
    <property type="component" value="Unassembled WGS sequence"/>
</dbReference>
<evidence type="ECO:0000259" key="1">
    <source>
        <dbReference type="Pfam" id="PF14526"/>
    </source>
</evidence>
<keyword evidence="3" id="KW-1185">Reference proteome</keyword>
<evidence type="ECO:0000313" key="2">
    <source>
        <dbReference type="EMBL" id="MCL1632791.1"/>
    </source>
</evidence>
<evidence type="ECO:0000313" key="3">
    <source>
        <dbReference type="Proteomes" id="UP001203004"/>
    </source>
</evidence>
<comment type="caution">
    <text evidence="2">The sequence shown here is derived from an EMBL/GenBank/DDBJ whole genome shotgun (WGS) entry which is preliminary data.</text>
</comment>
<dbReference type="Gene3D" id="3.20.80.10">
    <property type="entry name" value="Regulatory factor, effector binding domain"/>
    <property type="match status" value="1"/>
</dbReference>
<dbReference type="Pfam" id="PF14526">
    <property type="entry name" value="Cass2"/>
    <property type="match status" value="1"/>
</dbReference>
<dbReference type="InterPro" id="IPR029441">
    <property type="entry name" value="Cass2"/>
</dbReference>
<proteinExistence type="predicted"/>
<sequence>MSNYEIQTKDAFTVLAYGTKLPDDYAQIPAAKAAWWQTVMNDGRWDQLKRLADNDLEFAVNEAVNGEMWYYSGVQSNAELPEGKNTRAIQFPAGEYLVIAGSADNPGQLFGQLEGIAFGEILANATDFAYVGGPNTSVQTSETAGQVNGEIWIPIVRK</sequence>
<accession>A0ABT0MD48</accession>
<protein>
    <submittedName>
        <fullName evidence="2">GyrI-like domain-containing protein</fullName>
    </submittedName>
</protein>
<gene>
    <name evidence="2" type="ORF">M3N64_12755</name>
</gene>
<organism evidence="2 3">
    <name type="scientific">Sporolactobacillus mangiferae</name>
    <dbReference type="NCBI Taxonomy" id="2940498"/>
    <lineage>
        <taxon>Bacteria</taxon>
        <taxon>Bacillati</taxon>
        <taxon>Bacillota</taxon>
        <taxon>Bacilli</taxon>
        <taxon>Bacillales</taxon>
        <taxon>Sporolactobacillaceae</taxon>
        <taxon>Sporolactobacillus</taxon>
    </lineage>
</organism>
<feature type="domain" description="Integron-associated effector binding protein" evidence="1">
    <location>
        <begin position="5"/>
        <end position="155"/>
    </location>
</feature>
<dbReference type="EMBL" id="JAMAST010000022">
    <property type="protein sequence ID" value="MCL1632791.1"/>
    <property type="molecule type" value="Genomic_DNA"/>
</dbReference>
<name>A0ABT0MD48_9BACL</name>